<protein>
    <submittedName>
        <fullName evidence="1">Uncharacterized protein</fullName>
    </submittedName>
</protein>
<sequence>MTALAIAGTTLSEETARRLARPETWYGPSGTKVTGEAVAAHLQAAAALMARENWDPQPHTSSSRRNLYYALLHTGDDGLGDDDTRHVAERLLGAVLAEATGAPFVDYEAWNHHATRTLEDVLRACRATAAVAREYGPGPITGHPQIEPGQTR</sequence>
<dbReference type="Pfam" id="PF19698">
    <property type="entry name" value="DUF6197"/>
    <property type="match status" value="1"/>
</dbReference>
<dbReference type="InterPro" id="IPR045677">
    <property type="entry name" value="DUF6197"/>
</dbReference>
<dbReference type="STRING" id="67331.SAMN04490357_7665"/>
<accession>A0A1H5K2G1</accession>
<dbReference type="AlphaFoldDB" id="A0A1H5K2G1"/>
<dbReference type="Proteomes" id="UP000182375">
    <property type="component" value="Unassembled WGS sequence"/>
</dbReference>
<name>A0A1H5K2G1_9ACTN</name>
<proteinExistence type="predicted"/>
<evidence type="ECO:0000313" key="2">
    <source>
        <dbReference type="Proteomes" id="UP000182375"/>
    </source>
</evidence>
<dbReference type="EMBL" id="FNTD01000005">
    <property type="protein sequence ID" value="SEE58784.1"/>
    <property type="molecule type" value="Genomic_DNA"/>
</dbReference>
<organism evidence="1 2">
    <name type="scientific">Streptomyces misionensis</name>
    <dbReference type="NCBI Taxonomy" id="67331"/>
    <lineage>
        <taxon>Bacteria</taxon>
        <taxon>Bacillati</taxon>
        <taxon>Actinomycetota</taxon>
        <taxon>Actinomycetes</taxon>
        <taxon>Kitasatosporales</taxon>
        <taxon>Streptomycetaceae</taxon>
        <taxon>Streptomyces</taxon>
    </lineage>
</organism>
<reference evidence="1 2" key="1">
    <citation type="submission" date="2016-10" db="EMBL/GenBank/DDBJ databases">
        <authorList>
            <person name="de Groot N.N."/>
        </authorList>
    </citation>
    <scope>NUCLEOTIDE SEQUENCE [LARGE SCALE GENOMIC DNA]</scope>
    <source>
        <strain evidence="1 2">DSM 40306</strain>
    </source>
</reference>
<dbReference type="GeneID" id="95516613"/>
<evidence type="ECO:0000313" key="1">
    <source>
        <dbReference type="EMBL" id="SEE58784.1"/>
    </source>
</evidence>
<gene>
    <name evidence="1" type="ORF">SAMN04490357_7665</name>
</gene>
<dbReference type="RefSeq" id="WP_074996393.1">
    <property type="nucleotide sequence ID" value="NZ_FNTD01000005.1"/>
</dbReference>